<feature type="compositionally biased region" description="Low complexity" evidence="1">
    <location>
        <begin position="1"/>
        <end position="12"/>
    </location>
</feature>
<proteinExistence type="predicted"/>
<feature type="compositionally biased region" description="Pro residues" evidence="1">
    <location>
        <begin position="635"/>
        <end position="649"/>
    </location>
</feature>
<gene>
    <name evidence="2" type="ORF">NESM_000412000</name>
</gene>
<feature type="region of interest" description="Disordered" evidence="1">
    <location>
        <begin position="1"/>
        <end position="34"/>
    </location>
</feature>
<accession>A0AAW0EN60</accession>
<dbReference type="Pfam" id="PF00612">
    <property type="entry name" value="IQ"/>
    <property type="match status" value="7"/>
</dbReference>
<dbReference type="PANTHER" id="PTHR10699:SF11">
    <property type="entry name" value="IGLOO, ISOFORM A"/>
    <property type="match status" value="1"/>
</dbReference>
<dbReference type="EMBL" id="JAECZO010000044">
    <property type="protein sequence ID" value="KAK7194902.1"/>
    <property type="molecule type" value="Genomic_DNA"/>
</dbReference>
<feature type="region of interest" description="Disordered" evidence="1">
    <location>
        <begin position="587"/>
        <end position="676"/>
    </location>
</feature>
<organism evidence="2 3">
    <name type="scientific">Novymonas esmeraldas</name>
    <dbReference type="NCBI Taxonomy" id="1808958"/>
    <lineage>
        <taxon>Eukaryota</taxon>
        <taxon>Discoba</taxon>
        <taxon>Euglenozoa</taxon>
        <taxon>Kinetoplastea</taxon>
        <taxon>Metakinetoplastina</taxon>
        <taxon>Trypanosomatida</taxon>
        <taxon>Trypanosomatidae</taxon>
        <taxon>Novymonas</taxon>
    </lineage>
</organism>
<dbReference type="GO" id="GO:0005516">
    <property type="term" value="F:calmodulin binding"/>
    <property type="evidence" value="ECO:0007669"/>
    <property type="project" value="TreeGrafter"/>
</dbReference>
<keyword evidence="3" id="KW-1185">Reference proteome</keyword>
<feature type="compositionally biased region" description="Pro residues" evidence="1">
    <location>
        <begin position="587"/>
        <end position="603"/>
    </location>
</feature>
<dbReference type="PANTHER" id="PTHR10699">
    <property type="entry name" value="NEUROMODULIN"/>
    <property type="match status" value="1"/>
</dbReference>
<evidence type="ECO:0000313" key="3">
    <source>
        <dbReference type="Proteomes" id="UP001430356"/>
    </source>
</evidence>
<feature type="region of interest" description="Disordered" evidence="1">
    <location>
        <begin position="716"/>
        <end position="749"/>
    </location>
</feature>
<feature type="compositionally biased region" description="Low complexity" evidence="1">
    <location>
        <begin position="497"/>
        <end position="508"/>
    </location>
</feature>
<feature type="region of interest" description="Disordered" evidence="1">
    <location>
        <begin position="477"/>
        <end position="561"/>
    </location>
</feature>
<comment type="caution">
    <text evidence="2">The sequence shown here is derived from an EMBL/GenBank/DDBJ whole genome shotgun (WGS) entry which is preliminary data.</text>
</comment>
<feature type="compositionally biased region" description="Basic residues" evidence="1">
    <location>
        <begin position="18"/>
        <end position="33"/>
    </location>
</feature>
<dbReference type="InterPro" id="IPR019734">
    <property type="entry name" value="TPR_rpt"/>
</dbReference>
<sequence length="1736" mass="194815">MQPTAAAAAAAASSTGATHRKAGTALRPHHVPHRTVDEGEELLSSLGFLQRMACVFEEQGNYAECVKSVESALLLRQTHAAAVDRAIAQRQRALADPNARRRGAPVPRAAPADANGAFVSLTEDGDVVLPVKISMQAREVVLRCNSYAVEALQHSQFDGAAFFLNRAMFLTDGDGDAQPDNSVTRDGTAAATAAAAAAATGAASGQWWWRSVLQASGPPQPGSPCAAAGDSAEVDALSHTQKEMKSATAATATALRACFEPTPHDQQLRLSLRAATLNHLGCLEQRRGRLHASVVFLRMAIETQSQLDESRRIAGDAVAQAAAMSDAGDGGGGSSSSNTTSITSTYLNLCTVLNELGQHAEAAQVCERVLPLLQQALLSCTSARTTATAETPADMLSQQARQQEARLAQARTATMLAVAYYSLGASLERRDAAGGNKDAQRWAFREAVHVCHHYRLVPPSCVTIDEVMLALRHPGAAPATVEEERAASAAPETRGTPADASAAAAALRPVPPPMNPSSWSATPPGARTTDVARLHPQLPPPTQAGPKRPSPPPSITTYPAPAGTTATAAAAATAAAPATAAAAPAPPAAAAPAVTPAPPPPRSRPQSGNASTRPPLPPLLEPLPHGSVDLAATAPPRPSMLMPQPPALPPMQRRSLPFGASGTTAPAPPALPGMANPRASLVAATTGALPRNSLRASLTSGNGGAAAAAAAAAAAPNAPRAGRLQGAVGDRQRTLQNAKNQKSKRQKSLVRRQQLEAAVADAALAERVFHQLVSDKEKTEVERCRRAAVQIQRMWRGVLARKWVTTLITAAVQLQRVVRRFLVRARVRHALEAEERARRQAEESARQEAACRILQARARQFLRRLQVRREYRARQARQYYAARTIQRGYRAFCERRAAFLAARAEAHRREDEQREFRRKVAARRIQRAYLEYRTKRAELDEHRARQRRIRAAVHIQAVVRGYLTRAWYAYYRVYRRDQEVRSAAMQSRLVLIQSACRAICSAYYGQQRALRALLTMREARRHVAATQLQCLWRCHVAKIHLARLRAEHDRLVRQATRIQRWYRMRVERRAFLAYRAEQQRIRAVSRLQRWLRSCWQAAKAREFAAYHAELLRHQQLQRLQARAVVLLQAGCAACLSDRLVGSVRRTFQRDDTVARVWQRAGRGFAARREMALERRAAYWVAVREREEARRRAAACVLQRAWRCAAAKDTVERMRREVAAADVVTRAYRVYRARAQLAELRSERRRRVEDAAARRIQRALRGFLHRKRAKEMDAYYRGEHQRKMWRLRRQEAAVMIQSLWRGHVTRRVVEQERAQWMVLSTAAARIQRAWRSRRSRQLLHRKLSERIKERARDAEAAVVVQCMWRKVMAVRSAARLRVQRQRRLAAVVQIQMWWRVRLAEREFARRRVIRREEAALELYYAMQWETHVSLVNAFVRTRGAQVRVRDTQRDRLVAQLTEAARHRFASRHAAATKIQATYRGHYERVYVRGLVAQAREEARVVAELAARQQRAAVVIQCAYRCCKARQQLADLKQAELERVLVSHQEFAEKADPAEVVRELFWLHTTYQQREAGNARRREAERRRGAAAIIQRAYRCWKSRQQVAMAAELHQRERAARLLQDHWRHYRDNHRIKERQRRQAAATQLQSHIRGWLVRRSWPLWRAAVEAERQEHVLVQDMLDHAAMVIQCMWRRVQAQRTAARLRQAHQARHRARARQEAATVIQDAFRGYQRRRLARTL</sequence>
<evidence type="ECO:0000256" key="1">
    <source>
        <dbReference type="SAM" id="MobiDB-lite"/>
    </source>
</evidence>
<reference evidence="2 3" key="1">
    <citation type="journal article" date="2021" name="MBio">
        <title>A New Model Trypanosomatid, Novymonas esmeraldas: Genomic Perception of Its 'Candidatus Pandoraea novymonadis' Endosymbiont.</title>
        <authorList>
            <person name="Zakharova A."/>
            <person name="Saura A."/>
            <person name="Butenko A."/>
            <person name="Podesvova L."/>
            <person name="Warmusova S."/>
            <person name="Kostygov A.Y."/>
            <person name="Nenarokova A."/>
            <person name="Lukes J."/>
            <person name="Opperdoes F.R."/>
            <person name="Yurchenko V."/>
        </authorList>
    </citation>
    <scope>NUCLEOTIDE SEQUENCE [LARGE SCALE GENOMIC DNA]</scope>
    <source>
        <strain evidence="2 3">E262AT.01</strain>
    </source>
</reference>
<protein>
    <submittedName>
        <fullName evidence="2">IQ calmodulin-binding motif containing protein</fullName>
    </submittedName>
</protein>
<dbReference type="SMART" id="SM00028">
    <property type="entry name" value="TPR"/>
    <property type="match status" value="3"/>
</dbReference>
<name>A0AAW0EN60_9TRYP</name>
<dbReference type="InterPro" id="IPR000048">
    <property type="entry name" value="IQ_motif_EF-hand-BS"/>
</dbReference>
<dbReference type="Gene3D" id="1.20.5.190">
    <property type="match status" value="5"/>
</dbReference>
<feature type="compositionally biased region" description="Pro residues" evidence="1">
    <location>
        <begin position="537"/>
        <end position="554"/>
    </location>
</feature>
<dbReference type="Proteomes" id="UP001430356">
    <property type="component" value="Unassembled WGS sequence"/>
</dbReference>
<dbReference type="SMART" id="SM00015">
    <property type="entry name" value="IQ"/>
    <property type="match status" value="19"/>
</dbReference>
<dbReference type="PROSITE" id="PS50096">
    <property type="entry name" value="IQ"/>
    <property type="match status" value="13"/>
</dbReference>
<evidence type="ECO:0000313" key="2">
    <source>
        <dbReference type="EMBL" id="KAK7194902.1"/>
    </source>
</evidence>